<feature type="transmembrane region" description="Helical" evidence="8">
    <location>
        <begin position="376"/>
        <end position="398"/>
    </location>
</feature>
<feature type="transmembrane region" description="Helical" evidence="8">
    <location>
        <begin position="347"/>
        <end position="364"/>
    </location>
</feature>
<dbReference type="GO" id="GO:0016763">
    <property type="term" value="F:pentosyltransferase activity"/>
    <property type="evidence" value="ECO:0007669"/>
    <property type="project" value="TreeGrafter"/>
</dbReference>
<comment type="caution">
    <text evidence="10">The sequence shown here is derived from an EMBL/GenBank/DDBJ whole genome shotgun (WGS) entry which is preliminary data.</text>
</comment>
<proteinExistence type="predicted"/>
<evidence type="ECO:0000313" key="10">
    <source>
        <dbReference type="EMBL" id="HGV97136.1"/>
    </source>
</evidence>
<feature type="transmembrane region" description="Helical" evidence="8">
    <location>
        <begin position="37"/>
        <end position="56"/>
    </location>
</feature>
<feature type="domain" description="Glycosyltransferase RgtA/B/C/D-like" evidence="9">
    <location>
        <begin position="90"/>
        <end position="236"/>
    </location>
</feature>
<name>A0A7C4XJL8_UNCW3</name>
<keyword evidence="5 8" id="KW-0812">Transmembrane</keyword>
<evidence type="ECO:0000256" key="1">
    <source>
        <dbReference type="ARBA" id="ARBA00004651"/>
    </source>
</evidence>
<dbReference type="Pfam" id="PF13231">
    <property type="entry name" value="PMT_2"/>
    <property type="match status" value="1"/>
</dbReference>
<protein>
    <recommendedName>
        <fullName evidence="9">Glycosyltransferase RgtA/B/C/D-like domain-containing protein</fullName>
    </recommendedName>
</protein>
<dbReference type="AlphaFoldDB" id="A0A7C4XJL8"/>
<dbReference type="InterPro" id="IPR038731">
    <property type="entry name" value="RgtA/B/C-like"/>
</dbReference>
<evidence type="ECO:0000256" key="7">
    <source>
        <dbReference type="ARBA" id="ARBA00023136"/>
    </source>
</evidence>
<accession>A0A7C4XJL8</accession>
<evidence type="ECO:0000256" key="2">
    <source>
        <dbReference type="ARBA" id="ARBA00022475"/>
    </source>
</evidence>
<dbReference type="InterPro" id="IPR050297">
    <property type="entry name" value="LipidA_mod_glycosyltrf_83"/>
</dbReference>
<dbReference type="PANTHER" id="PTHR33908:SF11">
    <property type="entry name" value="MEMBRANE PROTEIN"/>
    <property type="match status" value="1"/>
</dbReference>
<sequence length="520" mass="60268">MENTSWQIPSCGILLLNFSVRSADSITDMKKIRRQDIPIIIIIGLGIIFRIGQFLYNRSLTEGEAALALNIIHRSYPELLKPLDYVQAAPIGFLYIQRFFFNIFGNNDYSLRIFPLIAGISSIFLFYLLTRKLLSRNAKIFALFIFVVNNELIYFASEAKQYSSDVTICLLLVLFILNIVKNFHPSKLIFLGIIGAIALWFSHPSIFVFWAGIIILVIQAYKNKRINYLSFILAIIPYIISFGIDYYVNLRATGQNQELLAYWEKSFMPLPPQSLTDLKWFAYVFLRTFKNPLGFSIYELLFAVLSFLVGLVCLWKRNRYELAVLLLPVILALFASGLKKFPFEGRVILFIIPMMTLLVAYGLDYIMKAVSESSRLLGICLVSLPLLVPGVNAFHRLFVPRAPEELRPVLHYVRNHKKDGDIIYLYYASYNAFLYYSERYGFKIEECIVGTYSWDDWTKYYSELEKFKGKPRVWFLFSHVIKTYGVDEEKLFITYLNMLGKRIDEFRAPGATAYLYDLSD</sequence>
<feature type="transmembrane region" description="Helical" evidence="8">
    <location>
        <begin position="322"/>
        <end position="341"/>
    </location>
</feature>
<dbReference type="GO" id="GO:0005886">
    <property type="term" value="C:plasma membrane"/>
    <property type="evidence" value="ECO:0007669"/>
    <property type="project" value="UniProtKB-SubCell"/>
</dbReference>
<feature type="transmembrane region" description="Helical" evidence="8">
    <location>
        <begin position="189"/>
        <end position="216"/>
    </location>
</feature>
<dbReference type="EMBL" id="DTGZ01000043">
    <property type="protein sequence ID" value="HGV97136.1"/>
    <property type="molecule type" value="Genomic_DNA"/>
</dbReference>
<feature type="transmembrane region" description="Helical" evidence="8">
    <location>
        <begin position="295"/>
        <end position="315"/>
    </location>
</feature>
<keyword evidence="6 8" id="KW-1133">Transmembrane helix</keyword>
<gene>
    <name evidence="10" type="ORF">ENV60_02440</name>
</gene>
<feature type="transmembrane region" description="Helical" evidence="8">
    <location>
        <begin position="140"/>
        <end position="157"/>
    </location>
</feature>
<evidence type="ECO:0000256" key="5">
    <source>
        <dbReference type="ARBA" id="ARBA00022692"/>
    </source>
</evidence>
<evidence type="ECO:0000259" key="9">
    <source>
        <dbReference type="Pfam" id="PF13231"/>
    </source>
</evidence>
<keyword evidence="2" id="KW-1003">Cell membrane</keyword>
<feature type="transmembrane region" description="Helical" evidence="8">
    <location>
        <begin position="228"/>
        <end position="248"/>
    </location>
</feature>
<evidence type="ECO:0000256" key="4">
    <source>
        <dbReference type="ARBA" id="ARBA00022679"/>
    </source>
</evidence>
<dbReference type="GO" id="GO:0009103">
    <property type="term" value="P:lipopolysaccharide biosynthetic process"/>
    <property type="evidence" value="ECO:0007669"/>
    <property type="project" value="UniProtKB-ARBA"/>
</dbReference>
<evidence type="ECO:0000256" key="3">
    <source>
        <dbReference type="ARBA" id="ARBA00022676"/>
    </source>
</evidence>
<keyword evidence="4" id="KW-0808">Transferase</keyword>
<evidence type="ECO:0000256" key="8">
    <source>
        <dbReference type="SAM" id="Phobius"/>
    </source>
</evidence>
<comment type="subcellular location">
    <subcellularLocation>
        <location evidence="1">Cell membrane</location>
        <topology evidence="1">Multi-pass membrane protein</topology>
    </subcellularLocation>
</comment>
<dbReference type="PANTHER" id="PTHR33908">
    <property type="entry name" value="MANNOSYLTRANSFERASE YKCB-RELATED"/>
    <property type="match status" value="1"/>
</dbReference>
<keyword evidence="7 8" id="KW-0472">Membrane</keyword>
<organism evidence="10">
    <name type="scientific">candidate division WOR-3 bacterium</name>
    <dbReference type="NCBI Taxonomy" id="2052148"/>
    <lineage>
        <taxon>Bacteria</taxon>
        <taxon>Bacteria division WOR-3</taxon>
    </lineage>
</organism>
<reference evidence="10" key="1">
    <citation type="journal article" date="2020" name="mSystems">
        <title>Genome- and Community-Level Interaction Insights into Carbon Utilization and Element Cycling Functions of Hydrothermarchaeota in Hydrothermal Sediment.</title>
        <authorList>
            <person name="Zhou Z."/>
            <person name="Liu Y."/>
            <person name="Xu W."/>
            <person name="Pan J."/>
            <person name="Luo Z.H."/>
            <person name="Li M."/>
        </authorList>
    </citation>
    <scope>NUCLEOTIDE SEQUENCE [LARGE SCALE GENOMIC DNA]</scope>
    <source>
        <strain evidence="10">SpSt-774</strain>
    </source>
</reference>
<keyword evidence="3" id="KW-0328">Glycosyltransferase</keyword>
<feature type="transmembrane region" description="Helical" evidence="8">
    <location>
        <begin position="111"/>
        <end position="128"/>
    </location>
</feature>
<evidence type="ECO:0000256" key="6">
    <source>
        <dbReference type="ARBA" id="ARBA00022989"/>
    </source>
</evidence>